<dbReference type="AlphaFoldDB" id="A0A0D7AX45"/>
<keyword evidence="2" id="KW-0689">Ribosomal protein</keyword>
<dbReference type="GO" id="GO:0006412">
    <property type="term" value="P:translation"/>
    <property type="evidence" value="ECO:0007669"/>
    <property type="project" value="InterPro"/>
</dbReference>
<dbReference type="GO" id="GO:1990904">
    <property type="term" value="C:ribonucleoprotein complex"/>
    <property type="evidence" value="ECO:0007669"/>
    <property type="project" value="UniProtKB-KW"/>
</dbReference>
<sequence>MPAPFATPENDGRELYRPQSNASRSCVLLDIAKRQRLSNPLSAEPAVAPEGQSDASASNPANRDIDMKDGTNDAREPHDPLDLFPRMYILEPINEQSSGGTVEKIITDRESLKRFIDIRSPGAYQEKGCIEELVAFMMNAQTPRSEPGKRYDRDREQSGYGGQIKPVSRKKAKTMKKVVLRLERI</sequence>
<reference evidence="8 9" key="1">
    <citation type="journal article" date="2015" name="Fungal Genet. Biol.">
        <title>Evolution of novel wood decay mechanisms in Agaricales revealed by the genome sequences of Fistulina hepatica and Cylindrobasidium torrendii.</title>
        <authorList>
            <person name="Floudas D."/>
            <person name="Held B.W."/>
            <person name="Riley R."/>
            <person name="Nagy L.G."/>
            <person name="Koehler G."/>
            <person name="Ransdell A.S."/>
            <person name="Younus H."/>
            <person name="Chow J."/>
            <person name="Chiniquy J."/>
            <person name="Lipzen A."/>
            <person name="Tritt A."/>
            <person name="Sun H."/>
            <person name="Haridas S."/>
            <person name="LaButti K."/>
            <person name="Ohm R.A."/>
            <person name="Kues U."/>
            <person name="Blanchette R.A."/>
            <person name="Grigoriev I.V."/>
            <person name="Minto R.E."/>
            <person name="Hibbett D.S."/>
        </authorList>
    </citation>
    <scope>NUCLEOTIDE SEQUENCE [LARGE SCALE GENOMIC DNA]</scope>
    <source>
        <strain evidence="8 9">FP15055 ss-10</strain>
    </source>
</reference>
<comment type="similarity">
    <text evidence="1">Belongs to the eukaryotic ribosomal protein eL42 family.</text>
</comment>
<feature type="region of interest" description="Disordered" evidence="7">
    <location>
        <begin position="40"/>
        <end position="80"/>
    </location>
</feature>
<dbReference type="Pfam" id="PF00935">
    <property type="entry name" value="Ribosomal_L44"/>
    <property type="match status" value="1"/>
</dbReference>
<evidence type="ECO:0000256" key="4">
    <source>
        <dbReference type="ARBA" id="ARBA00029633"/>
    </source>
</evidence>
<evidence type="ECO:0000313" key="8">
    <source>
        <dbReference type="EMBL" id="KIY62948.1"/>
    </source>
</evidence>
<name>A0A0D7AX45_9AGAR</name>
<evidence type="ECO:0000256" key="6">
    <source>
        <dbReference type="ARBA" id="ARBA00035340"/>
    </source>
</evidence>
<dbReference type="InterPro" id="IPR000552">
    <property type="entry name" value="Ribosomal_eL44"/>
</dbReference>
<dbReference type="InterPro" id="IPR011332">
    <property type="entry name" value="Ribosomal_zn-bd"/>
</dbReference>
<dbReference type="InterPro" id="IPR053708">
    <property type="entry name" value="Ribosomal_LSU_eL42"/>
</dbReference>
<proteinExistence type="inferred from homology"/>
<dbReference type="STRING" id="1314674.A0A0D7AX45"/>
<keyword evidence="9" id="KW-1185">Reference proteome</keyword>
<feature type="compositionally biased region" description="Basic and acidic residues" evidence="7">
    <location>
        <begin position="146"/>
        <end position="157"/>
    </location>
</feature>
<feature type="region of interest" description="Disordered" evidence="7">
    <location>
        <begin position="1"/>
        <end position="22"/>
    </location>
</feature>
<evidence type="ECO:0000256" key="5">
    <source>
        <dbReference type="ARBA" id="ARBA00035236"/>
    </source>
</evidence>
<dbReference type="GO" id="GO:0003735">
    <property type="term" value="F:structural constituent of ribosome"/>
    <property type="evidence" value="ECO:0007669"/>
    <property type="project" value="InterPro"/>
</dbReference>
<gene>
    <name evidence="8" type="ORF">CYLTODRAFT_458547</name>
</gene>
<evidence type="ECO:0000256" key="7">
    <source>
        <dbReference type="SAM" id="MobiDB-lite"/>
    </source>
</evidence>
<feature type="region of interest" description="Disordered" evidence="7">
    <location>
        <begin position="141"/>
        <end position="172"/>
    </location>
</feature>
<evidence type="ECO:0000256" key="1">
    <source>
        <dbReference type="ARBA" id="ARBA00009364"/>
    </source>
</evidence>
<protein>
    <recommendedName>
        <fullName evidence="5">Large ribosomal subunit protein eL42</fullName>
    </recommendedName>
    <alternativeName>
        <fullName evidence="4">60S ribosomal protein L41</fullName>
    </alternativeName>
    <alternativeName>
        <fullName evidence="6">60S ribosomal protein L44</fullName>
    </alternativeName>
</protein>
<dbReference type="GO" id="GO:0005840">
    <property type="term" value="C:ribosome"/>
    <property type="evidence" value="ECO:0007669"/>
    <property type="project" value="UniProtKB-KW"/>
</dbReference>
<evidence type="ECO:0000256" key="2">
    <source>
        <dbReference type="ARBA" id="ARBA00022980"/>
    </source>
</evidence>
<feature type="compositionally biased region" description="Basic and acidic residues" evidence="7">
    <location>
        <begin position="63"/>
        <end position="80"/>
    </location>
</feature>
<dbReference type="Gene3D" id="3.10.450.80">
    <property type="match status" value="1"/>
</dbReference>
<evidence type="ECO:0000313" key="9">
    <source>
        <dbReference type="Proteomes" id="UP000054007"/>
    </source>
</evidence>
<dbReference type="SUPFAM" id="SSF57829">
    <property type="entry name" value="Zn-binding ribosomal proteins"/>
    <property type="match status" value="1"/>
</dbReference>
<dbReference type="Proteomes" id="UP000054007">
    <property type="component" value="Unassembled WGS sequence"/>
</dbReference>
<keyword evidence="3" id="KW-0687">Ribonucleoprotein</keyword>
<organism evidence="8 9">
    <name type="scientific">Cylindrobasidium torrendii FP15055 ss-10</name>
    <dbReference type="NCBI Taxonomy" id="1314674"/>
    <lineage>
        <taxon>Eukaryota</taxon>
        <taxon>Fungi</taxon>
        <taxon>Dikarya</taxon>
        <taxon>Basidiomycota</taxon>
        <taxon>Agaricomycotina</taxon>
        <taxon>Agaricomycetes</taxon>
        <taxon>Agaricomycetidae</taxon>
        <taxon>Agaricales</taxon>
        <taxon>Marasmiineae</taxon>
        <taxon>Physalacriaceae</taxon>
        <taxon>Cylindrobasidium</taxon>
    </lineage>
</organism>
<dbReference type="EMBL" id="KN880734">
    <property type="protein sequence ID" value="KIY62948.1"/>
    <property type="molecule type" value="Genomic_DNA"/>
</dbReference>
<dbReference type="OrthoDB" id="2967263at2759"/>
<accession>A0A0D7AX45</accession>
<evidence type="ECO:0000256" key="3">
    <source>
        <dbReference type="ARBA" id="ARBA00023274"/>
    </source>
</evidence>
<dbReference type="PANTHER" id="PTHR10369">
    <property type="entry name" value="60S RIBOSOMAL PROTEIN L36A/L44"/>
    <property type="match status" value="1"/>
</dbReference>